<dbReference type="EMBL" id="JAUSSW010000004">
    <property type="protein sequence ID" value="MDQ0102329.1"/>
    <property type="molecule type" value="Genomic_DNA"/>
</dbReference>
<dbReference type="Proteomes" id="UP001244563">
    <property type="component" value="Unassembled WGS sequence"/>
</dbReference>
<feature type="compositionally biased region" description="Basic and acidic residues" evidence="1">
    <location>
        <begin position="212"/>
        <end position="222"/>
    </location>
</feature>
<dbReference type="RefSeq" id="WP_306877981.1">
    <property type="nucleotide sequence ID" value="NZ_JAUSSW010000004.1"/>
</dbReference>
<reference evidence="2 3" key="1">
    <citation type="submission" date="2023-07" db="EMBL/GenBank/DDBJ databases">
        <title>Sorghum-associated microbial communities from plants grown in Nebraska, USA.</title>
        <authorList>
            <person name="Schachtman D."/>
        </authorList>
    </citation>
    <scope>NUCLEOTIDE SEQUENCE [LARGE SCALE GENOMIC DNA]</scope>
    <source>
        <strain evidence="2 3">CC523</strain>
    </source>
</reference>
<organism evidence="2 3">
    <name type="scientific">Paenarthrobacter nicotinovorans</name>
    <name type="common">Arthrobacter nicotinovorans</name>
    <dbReference type="NCBI Taxonomy" id="29320"/>
    <lineage>
        <taxon>Bacteria</taxon>
        <taxon>Bacillati</taxon>
        <taxon>Actinomycetota</taxon>
        <taxon>Actinomycetes</taxon>
        <taxon>Micrococcales</taxon>
        <taxon>Micrococcaceae</taxon>
        <taxon>Paenarthrobacter</taxon>
    </lineage>
</organism>
<accession>A0ABT9TM73</accession>
<comment type="caution">
    <text evidence="2">The sequence shown here is derived from an EMBL/GenBank/DDBJ whole genome shotgun (WGS) entry which is preliminary data.</text>
</comment>
<protein>
    <submittedName>
        <fullName evidence="2">Uncharacterized protein</fullName>
    </submittedName>
</protein>
<evidence type="ECO:0000313" key="2">
    <source>
        <dbReference type="EMBL" id="MDQ0102329.1"/>
    </source>
</evidence>
<evidence type="ECO:0000256" key="1">
    <source>
        <dbReference type="SAM" id="MobiDB-lite"/>
    </source>
</evidence>
<sequence>MAKDRRLYAKFDINMDDHPKILLLSDAAFRALFESTLYSRRQLSDGFLDDRIVSKRWGMDIANELSNNDAEKPSWIKVDGGYQIHDFAEHQTTNADIQAKREAGRAGGLAKASNSVAPATEVLEQKGSNTLAKTETETEKKDLSSTLDEFDQWYAEYPRKEAKENAKKAFIKARRTSTLADLTEGLERYKQSVTDKDRQYVALPASWLNARRWEDEIPDETKPASNSPWSKEFHK</sequence>
<proteinExistence type="predicted"/>
<keyword evidence="3" id="KW-1185">Reference proteome</keyword>
<name>A0ABT9TM73_PAENI</name>
<gene>
    <name evidence="2" type="ORF">J2T10_001975</name>
</gene>
<evidence type="ECO:0000313" key="3">
    <source>
        <dbReference type="Proteomes" id="UP001244563"/>
    </source>
</evidence>
<feature type="region of interest" description="Disordered" evidence="1">
    <location>
        <begin position="212"/>
        <end position="235"/>
    </location>
</feature>